<comment type="caution">
    <text evidence="2">The sequence shown here is derived from an EMBL/GenBank/DDBJ whole genome shotgun (WGS) entry which is preliminary data.</text>
</comment>
<feature type="compositionally biased region" description="Polar residues" evidence="1">
    <location>
        <begin position="98"/>
        <end position="114"/>
    </location>
</feature>
<feature type="region of interest" description="Disordered" evidence="1">
    <location>
        <begin position="38"/>
        <end position="143"/>
    </location>
</feature>
<dbReference type="EMBL" id="JAXCGZ010004077">
    <property type="protein sequence ID" value="KAK7082320.1"/>
    <property type="molecule type" value="Genomic_DNA"/>
</dbReference>
<reference evidence="2 3" key="1">
    <citation type="submission" date="2023-11" db="EMBL/GenBank/DDBJ databases">
        <title>Halocaridina rubra genome assembly.</title>
        <authorList>
            <person name="Smith C."/>
        </authorList>
    </citation>
    <scope>NUCLEOTIDE SEQUENCE [LARGE SCALE GENOMIC DNA]</scope>
    <source>
        <strain evidence="2">EP-1</strain>
        <tissue evidence="2">Whole</tissue>
    </source>
</reference>
<organism evidence="2 3">
    <name type="scientific">Halocaridina rubra</name>
    <name type="common">Hawaiian red shrimp</name>
    <dbReference type="NCBI Taxonomy" id="373956"/>
    <lineage>
        <taxon>Eukaryota</taxon>
        <taxon>Metazoa</taxon>
        <taxon>Ecdysozoa</taxon>
        <taxon>Arthropoda</taxon>
        <taxon>Crustacea</taxon>
        <taxon>Multicrustacea</taxon>
        <taxon>Malacostraca</taxon>
        <taxon>Eumalacostraca</taxon>
        <taxon>Eucarida</taxon>
        <taxon>Decapoda</taxon>
        <taxon>Pleocyemata</taxon>
        <taxon>Caridea</taxon>
        <taxon>Atyoidea</taxon>
        <taxon>Atyidae</taxon>
        <taxon>Halocaridina</taxon>
    </lineage>
</organism>
<accession>A0AAN8XD72</accession>
<sequence>LILSADDLTSGYSSGDLDAGDLIYDLRPNPIPNHFLETIPEPKRSSKVRRTQSCSASTLNSHRSHRVVTRRGDGKEGVKVGSSGRGSGPVDDMGALASYSSSGQPSAHHQGSSFKRSRPGEISAYATLPRAASKRPVTKKRQV</sequence>
<name>A0AAN8XD72_HALRR</name>
<dbReference type="Proteomes" id="UP001381693">
    <property type="component" value="Unassembled WGS sequence"/>
</dbReference>
<evidence type="ECO:0000313" key="2">
    <source>
        <dbReference type="EMBL" id="KAK7082320.1"/>
    </source>
</evidence>
<gene>
    <name evidence="2" type="ORF">SK128_025934</name>
</gene>
<evidence type="ECO:0000313" key="3">
    <source>
        <dbReference type="Proteomes" id="UP001381693"/>
    </source>
</evidence>
<feature type="compositionally biased region" description="Polar residues" evidence="1">
    <location>
        <begin position="51"/>
        <end position="61"/>
    </location>
</feature>
<proteinExistence type="predicted"/>
<evidence type="ECO:0000256" key="1">
    <source>
        <dbReference type="SAM" id="MobiDB-lite"/>
    </source>
</evidence>
<protein>
    <submittedName>
        <fullName evidence="2">Uncharacterized protein</fullName>
    </submittedName>
</protein>
<feature type="compositionally biased region" description="Basic residues" evidence="1">
    <location>
        <begin position="132"/>
        <end position="143"/>
    </location>
</feature>
<dbReference type="AlphaFoldDB" id="A0AAN8XD72"/>
<feature type="non-terminal residue" evidence="2">
    <location>
        <position position="1"/>
    </location>
</feature>
<keyword evidence="3" id="KW-1185">Reference proteome</keyword>